<dbReference type="KEGG" id="ant:Arnit_2048"/>
<name>D5V090_ARCNC</name>
<sequence length="174" mass="20343" precursor="true">MKNSEIKIFVNKFKIFFLCLGAVLFVYLGFLMLMKDSFLINIFGMISIMFFGYGVIKISLELLSKSPRLIINEIGIFEYSIGMILWTDINNISITHASRQKFITVHIKNPNKYMKKLNMFEKLFANLNNVFYQSPIHISSTGLDIDFNELHSIIEKKFKLHRKPNKYEETNSLP</sequence>
<dbReference type="HOGENOM" id="CLU_123180_2_0_7"/>
<dbReference type="eggNOG" id="ENOG5032RI1">
    <property type="taxonomic scope" value="Bacteria"/>
</dbReference>
<feature type="transmembrane region" description="Helical" evidence="1">
    <location>
        <begin position="12"/>
        <end position="32"/>
    </location>
</feature>
<keyword evidence="1" id="KW-0472">Membrane</keyword>
<keyword evidence="1" id="KW-0812">Transmembrane</keyword>
<keyword evidence="3" id="KW-1185">Reference proteome</keyword>
<reference evidence="2 3" key="1">
    <citation type="journal article" date="2010" name="Stand. Genomic Sci.">
        <title>Complete genome sequence of Arcobacter nitrofigilis type strain (CI).</title>
        <authorList>
            <person name="Pati A."/>
            <person name="Gronow S."/>
            <person name="Lapidus A."/>
            <person name="Copeland A."/>
            <person name="Glavina Del Rio T."/>
            <person name="Nolan M."/>
            <person name="Lucas S."/>
            <person name="Tice H."/>
            <person name="Cheng J.F."/>
            <person name="Han C."/>
            <person name="Chertkov O."/>
            <person name="Bruce D."/>
            <person name="Tapia R."/>
            <person name="Goodwin L."/>
            <person name="Pitluck S."/>
            <person name="Liolios K."/>
            <person name="Ivanova N."/>
            <person name="Mavromatis K."/>
            <person name="Chen A."/>
            <person name="Palaniappan K."/>
            <person name="Land M."/>
            <person name="Hauser L."/>
            <person name="Chang Y.J."/>
            <person name="Jeffries C.D."/>
            <person name="Detter J.C."/>
            <person name="Rohde M."/>
            <person name="Goker M."/>
            <person name="Bristow J."/>
            <person name="Eisen J.A."/>
            <person name="Markowitz V."/>
            <person name="Hugenholtz P."/>
            <person name="Klenk H.P."/>
            <person name="Kyrpides N.C."/>
        </authorList>
    </citation>
    <scope>NUCLEOTIDE SEQUENCE [LARGE SCALE GENOMIC DNA]</scope>
    <source>
        <strain evidence="3">ATCC 33309 / DSM 7299 / CCUG 15893 / LMG 7604 / NCTC 12251 / CI</strain>
    </source>
</reference>
<proteinExistence type="predicted"/>
<dbReference type="Proteomes" id="UP000000939">
    <property type="component" value="Chromosome"/>
</dbReference>
<dbReference type="EMBL" id="CP001999">
    <property type="protein sequence ID" value="ADG93702.1"/>
    <property type="molecule type" value="Genomic_DNA"/>
</dbReference>
<dbReference type="InterPro" id="IPR048136">
    <property type="entry name" value="STM3941-like"/>
</dbReference>
<dbReference type="AlphaFoldDB" id="D5V090"/>
<evidence type="ECO:0000313" key="3">
    <source>
        <dbReference type="Proteomes" id="UP000000939"/>
    </source>
</evidence>
<protein>
    <submittedName>
        <fullName evidence="2">Uncharacterized protein</fullName>
    </submittedName>
</protein>
<dbReference type="STRING" id="572480.Arnit_2048"/>
<accession>D5V090</accession>
<gene>
    <name evidence="2" type="ordered locus">Arnit_2048</name>
</gene>
<evidence type="ECO:0000256" key="1">
    <source>
        <dbReference type="SAM" id="Phobius"/>
    </source>
</evidence>
<evidence type="ECO:0000313" key="2">
    <source>
        <dbReference type="EMBL" id="ADG93702.1"/>
    </source>
</evidence>
<dbReference type="NCBIfam" id="NF041635">
    <property type="entry name" value="STM3941_fam"/>
    <property type="match status" value="1"/>
</dbReference>
<dbReference type="RefSeq" id="WP_013135847.1">
    <property type="nucleotide sequence ID" value="NC_014166.1"/>
</dbReference>
<keyword evidence="1" id="KW-1133">Transmembrane helix</keyword>
<organism evidence="2 3">
    <name type="scientific">Arcobacter nitrofigilis (strain ATCC 33309 / DSM 7299 / CCUG 15893 / LMG 7604 / NCTC 12251 / CI)</name>
    <name type="common">Campylobacter nitrofigilis</name>
    <dbReference type="NCBI Taxonomy" id="572480"/>
    <lineage>
        <taxon>Bacteria</taxon>
        <taxon>Pseudomonadati</taxon>
        <taxon>Campylobacterota</taxon>
        <taxon>Epsilonproteobacteria</taxon>
        <taxon>Campylobacterales</taxon>
        <taxon>Arcobacteraceae</taxon>
        <taxon>Arcobacter</taxon>
    </lineage>
</organism>
<dbReference type="OrthoDB" id="6028159at2"/>
<feature type="transmembrane region" description="Helical" evidence="1">
    <location>
        <begin position="38"/>
        <end position="56"/>
    </location>
</feature>